<evidence type="ECO:0000256" key="2">
    <source>
        <dbReference type="ARBA" id="ARBA00004123"/>
    </source>
</evidence>
<dbReference type="InterPro" id="IPR013083">
    <property type="entry name" value="Znf_RING/FYVE/PHD"/>
</dbReference>
<evidence type="ECO:0000256" key="10">
    <source>
        <dbReference type="ARBA" id="ARBA00022786"/>
    </source>
</evidence>
<dbReference type="GO" id="GO:0005737">
    <property type="term" value="C:cytoplasm"/>
    <property type="evidence" value="ECO:0007669"/>
    <property type="project" value="UniProtKB-SubCell"/>
</dbReference>
<dbReference type="InterPro" id="IPR045132">
    <property type="entry name" value="UBE4"/>
</dbReference>
<accession>A0A2S2NI79</accession>
<evidence type="ECO:0000256" key="4">
    <source>
        <dbReference type="ARBA" id="ARBA00004906"/>
    </source>
</evidence>
<dbReference type="GO" id="GO:0000151">
    <property type="term" value="C:ubiquitin ligase complex"/>
    <property type="evidence" value="ECO:0007669"/>
    <property type="project" value="InterPro"/>
</dbReference>
<evidence type="ECO:0000256" key="14">
    <source>
        <dbReference type="ARBA" id="ARBA00072779"/>
    </source>
</evidence>
<keyword evidence="7" id="KW-0963">Cytoplasm</keyword>
<dbReference type="PROSITE" id="PS51698">
    <property type="entry name" value="U_BOX"/>
    <property type="match status" value="1"/>
</dbReference>
<comment type="pathway">
    <text evidence="4">Protein modification; protein ubiquitination.</text>
</comment>
<comment type="catalytic activity">
    <reaction evidence="1">
        <text>S-ubiquitinyl-[E2 ubiquitin-conjugating enzyme]-L-cysteine + [acceptor protein]-L-lysine = [E2 ubiquitin-conjugating enzyme]-L-cysteine + N(6)-ubiquitinyl-[acceptor protein]-L-lysine.</text>
        <dbReference type="EC" id="2.3.2.27"/>
    </reaction>
</comment>
<protein>
    <recommendedName>
        <fullName evidence="14">Ubiquitin conjugation factor E4 B</fullName>
        <ecNumber evidence="6">2.3.2.27</ecNumber>
    </recommendedName>
    <alternativeName>
        <fullName evidence="16">RING-type E3 ubiquitin transferase E4 B</fullName>
    </alternativeName>
    <alternativeName>
        <fullName evidence="15">Ubiquitin fusion degradation protein 2</fullName>
    </alternativeName>
</protein>
<evidence type="ECO:0000313" key="18">
    <source>
        <dbReference type="EMBL" id="MBY16859.1"/>
    </source>
</evidence>
<keyword evidence="12" id="KW-0539">Nucleus</keyword>
<dbReference type="EMBL" id="GGMR01004240">
    <property type="protein sequence ID" value="MBY16859.1"/>
    <property type="molecule type" value="Transcribed_RNA"/>
</dbReference>
<evidence type="ECO:0000256" key="12">
    <source>
        <dbReference type="ARBA" id="ARBA00023242"/>
    </source>
</evidence>
<gene>
    <name evidence="18" type="primary">Ube4b</name>
    <name evidence="18" type="ORF">g.72681</name>
</gene>
<dbReference type="SMART" id="SM00504">
    <property type="entry name" value="Ubox"/>
    <property type="match status" value="1"/>
</dbReference>
<proteinExistence type="inferred from homology"/>
<dbReference type="GO" id="GO:0036503">
    <property type="term" value="P:ERAD pathway"/>
    <property type="evidence" value="ECO:0007669"/>
    <property type="project" value="InterPro"/>
</dbReference>
<dbReference type="FunFam" id="3.30.40.10:FF:000060">
    <property type="entry name" value="ubiquitin conjugation factor E4 B"/>
    <property type="match status" value="1"/>
</dbReference>
<dbReference type="GO" id="GO:0034450">
    <property type="term" value="F:ubiquitin-ubiquitin ligase activity"/>
    <property type="evidence" value="ECO:0007669"/>
    <property type="project" value="InterPro"/>
</dbReference>
<evidence type="ECO:0000256" key="8">
    <source>
        <dbReference type="ARBA" id="ARBA00022553"/>
    </source>
</evidence>
<dbReference type="PANTHER" id="PTHR13931">
    <property type="entry name" value="UBIQUITINATION FACTOR E4"/>
    <property type="match status" value="1"/>
</dbReference>
<keyword evidence="10" id="KW-0833">Ubl conjugation pathway</keyword>
<evidence type="ECO:0000259" key="17">
    <source>
        <dbReference type="PROSITE" id="PS51698"/>
    </source>
</evidence>
<dbReference type="GO" id="GO:0000209">
    <property type="term" value="P:protein polyubiquitination"/>
    <property type="evidence" value="ECO:0007669"/>
    <property type="project" value="TreeGrafter"/>
</dbReference>
<evidence type="ECO:0000256" key="13">
    <source>
        <dbReference type="ARBA" id="ARBA00056267"/>
    </source>
</evidence>
<dbReference type="CDD" id="cd16658">
    <property type="entry name" value="RING-Ubox_UBE4B"/>
    <property type="match status" value="1"/>
</dbReference>
<dbReference type="Gene3D" id="3.30.40.10">
    <property type="entry name" value="Zinc/RING finger domain, C3HC4 (zinc finger)"/>
    <property type="match status" value="1"/>
</dbReference>
<dbReference type="AlphaFoldDB" id="A0A2S2NI79"/>
<dbReference type="SUPFAM" id="SSF57850">
    <property type="entry name" value="RING/U-box"/>
    <property type="match status" value="1"/>
</dbReference>
<dbReference type="GO" id="GO:0006511">
    <property type="term" value="P:ubiquitin-dependent protein catabolic process"/>
    <property type="evidence" value="ECO:0007669"/>
    <property type="project" value="UniProtKB-ARBA"/>
</dbReference>
<evidence type="ECO:0000256" key="11">
    <source>
        <dbReference type="ARBA" id="ARBA00022990"/>
    </source>
</evidence>
<dbReference type="EC" id="2.3.2.27" evidence="6"/>
<dbReference type="PANTHER" id="PTHR13931:SF2">
    <property type="entry name" value="UBIQUITIN CONJUGATION FACTOR E4 B"/>
    <property type="match status" value="1"/>
</dbReference>
<comment type="function">
    <text evidence="13">Ubiquitin-protein ligase that probably functions as an E3 ligase in conjunction with specific E1 and E2 ligases. May also function as an E4 ligase mediating the assembly of polyubiquitin chains on substrates ubiquitinated by another E3 ubiquitin ligase. May regulate myosin assembly in striated muscles together with STUB1 and VCP/p97 by targeting myosin chaperone UNC45B for proteasomal degradation.</text>
</comment>
<keyword evidence="11" id="KW-0007">Acetylation</keyword>
<keyword evidence="9" id="KW-0808">Transferase</keyword>
<comment type="subcellular location">
    <subcellularLocation>
        <location evidence="3">Cytoplasm</location>
    </subcellularLocation>
    <subcellularLocation>
        <location evidence="2">Nucleus</location>
    </subcellularLocation>
</comment>
<evidence type="ECO:0000256" key="5">
    <source>
        <dbReference type="ARBA" id="ARBA00007434"/>
    </source>
</evidence>
<feature type="domain" description="U-box" evidence="17">
    <location>
        <begin position="38"/>
        <end position="112"/>
    </location>
</feature>
<dbReference type="GO" id="GO:0005634">
    <property type="term" value="C:nucleus"/>
    <property type="evidence" value="ECO:0007669"/>
    <property type="project" value="UniProtKB-SubCell"/>
</dbReference>
<dbReference type="InterPro" id="IPR003613">
    <property type="entry name" value="Ubox_domain"/>
</dbReference>
<name>A0A2S2NI79_SCHGA</name>
<evidence type="ECO:0000256" key="6">
    <source>
        <dbReference type="ARBA" id="ARBA00012483"/>
    </source>
</evidence>
<dbReference type="Pfam" id="PF04564">
    <property type="entry name" value="U-box"/>
    <property type="match status" value="1"/>
</dbReference>
<evidence type="ECO:0000256" key="9">
    <source>
        <dbReference type="ARBA" id="ARBA00022679"/>
    </source>
</evidence>
<reference evidence="18" key="1">
    <citation type="submission" date="2018-04" db="EMBL/GenBank/DDBJ databases">
        <title>Transcriptome of Schizaphis graminum biotype I.</title>
        <authorList>
            <person name="Scully E.D."/>
            <person name="Geib S.M."/>
            <person name="Palmer N.A."/>
            <person name="Koch K."/>
            <person name="Bradshaw J."/>
            <person name="Heng-Moss T."/>
            <person name="Sarath G."/>
        </authorList>
    </citation>
    <scope>NUCLEOTIDE SEQUENCE</scope>
</reference>
<comment type="similarity">
    <text evidence="5">Belongs to the ubiquitin conjugation factor E4 family.</text>
</comment>
<evidence type="ECO:0000256" key="15">
    <source>
        <dbReference type="ARBA" id="ARBA00081821"/>
    </source>
</evidence>
<evidence type="ECO:0000256" key="7">
    <source>
        <dbReference type="ARBA" id="ARBA00022490"/>
    </source>
</evidence>
<evidence type="ECO:0000256" key="16">
    <source>
        <dbReference type="ARBA" id="ARBA00083610"/>
    </source>
</evidence>
<organism evidence="18">
    <name type="scientific">Schizaphis graminum</name>
    <name type="common">Green bug aphid</name>
    <dbReference type="NCBI Taxonomy" id="13262"/>
    <lineage>
        <taxon>Eukaryota</taxon>
        <taxon>Metazoa</taxon>
        <taxon>Ecdysozoa</taxon>
        <taxon>Arthropoda</taxon>
        <taxon>Hexapoda</taxon>
        <taxon>Insecta</taxon>
        <taxon>Pterygota</taxon>
        <taxon>Neoptera</taxon>
        <taxon>Paraneoptera</taxon>
        <taxon>Hemiptera</taxon>
        <taxon>Sternorrhyncha</taxon>
        <taxon>Aphidomorpha</taxon>
        <taxon>Aphidoidea</taxon>
        <taxon>Aphididae</taxon>
        <taxon>Aphidini</taxon>
        <taxon>Schizaphis</taxon>
    </lineage>
</organism>
<keyword evidence="8" id="KW-0597">Phosphoprotein</keyword>
<sequence length="119" mass="13674">MLRVLNSSKIEAMRFQSLAIKANEVSIQNIKKEVDFNDAPDEFRDPLMDTLMDDPVTLPSSGKVMDRPVIIRHLLNSQTDPFNRQPLSEDDLTPATDLKEKIQKWKIEKLKALSQKPQQ</sequence>
<evidence type="ECO:0000256" key="3">
    <source>
        <dbReference type="ARBA" id="ARBA00004496"/>
    </source>
</evidence>
<evidence type="ECO:0000256" key="1">
    <source>
        <dbReference type="ARBA" id="ARBA00000900"/>
    </source>
</evidence>